<dbReference type="GeneID" id="593798"/>
<dbReference type="OrthoDB" id="9993736at2759"/>
<feature type="compositionally biased region" description="Polar residues" evidence="1">
    <location>
        <begin position="368"/>
        <end position="394"/>
    </location>
</feature>
<sequence>MDGDPERHPGEKEEQKSSCKHYCERVAWSSIVASILTVIGVVLVVVCVGFNSRLAGPLFSNTYIEEAVYTWFSWIEIGAYVGLVLMVALVILFFSTGCMATGYQNASTWCAFNKAQTGRRQLTAFIIVAYVVNLGWYVFLFGSAIPTVFFMMLHSGICTNAVFTASTCLDLRQFGLAPPSLPGAINSTLICEQNLQAICDSNLQSNFILGIIGCVLVLIGMNHFMMSIAGNYNWLRLRKRRQKLTAGKINRRSGTYDLSTSPYTERQESQDSNAHLRRVNLHHGSSSNILTSSNTSIPTVAANVPPAVTTMSSTFSMPVAPSSRSEPASNSSSMQSSKIYNQTYGFDDGGFGQQNGGSTRVTFADAKPTSTAAPRSNISNAAPRSNTSNANLIRSTGEDKNDLSKYADRSYDSGSRYDHHNPAFDENYWDQQQYAPPEQTERDNYYSRGYNNSSKTNGTATSYDQGGYNNSSKTDGPATSYDQGGYNNSSKTNGPATSYDQGGYNNSSKTNGPATSYDRGNFNQGYYNNYDYDAADNAGGYQMAPMSSYGQDNSQSLAQDRKAMGNNFYEYQL</sequence>
<feature type="region of interest" description="Disordered" evidence="1">
    <location>
        <begin position="314"/>
        <end position="517"/>
    </location>
</feature>
<dbReference type="GO" id="GO:0005886">
    <property type="term" value="C:plasma membrane"/>
    <property type="evidence" value="ECO:0000318"/>
    <property type="project" value="GO_Central"/>
</dbReference>
<feature type="compositionally biased region" description="Basic and acidic residues" evidence="1">
    <location>
        <begin position="396"/>
        <end position="423"/>
    </location>
</feature>
<dbReference type="RefSeq" id="XP_798354.3">
    <property type="nucleotide sequence ID" value="XM_793261.5"/>
</dbReference>
<dbReference type="InParanoid" id="A0A7M7RHR2"/>
<feature type="compositionally biased region" description="Polar residues" evidence="1">
    <location>
        <begin position="449"/>
        <end position="474"/>
    </location>
</feature>
<keyword evidence="4" id="KW-1185">Reference proteome</keyword>
<feature type="transmembrane region" description="Helical" evidence="2">
    <location>
        <begin position="71"/>
        <end position="94"/>
    </location>
</feature>
<evidence type="ECO:0000313" key="3">
    <source>
        <dbReference type="EnsemblMetazoa" id="XP_798354"/>
    </source>
</evidence>
<name>A0A7M7RHR2_STRPU</name>
<dbReference type="AlphaFoldDB" id="A0A7M7RHR2"/>
<feature type="compositionally biased region" description="Polar residues" evidence="1">
    <location>
        <begin position="480"/>
        <end position="514"/>
    </location>
</feature>
<feature type="region of interest" description="Disordered" evidence="1">
    <location>
        <begin position="246"/>
        <end position="274"/>
    </location>
</feature>
<dbReference type="PANTHER" id="PTHR11683:SF12">
    <property type="entry name" value="M6, ISOFORM F"/>
    <property type="match status" value="1"/>
</dbReference>
<evidence type="ECO:0000256" key="2">
    <source>
        <dbReference type="SAM" id="Phobius"/>
    </source>
</evidence>
<keyword evidence="2" id="KW-1133">Transmembrane helix</keyword>
<reference evidence="4" key="1">
    <citation type="submission" date="2015-02" db="EMBL/GenBank/DDBJ databases">
        <title>Genome sequencing for Strongylocentrotus purpuratus.</title>
        <authorList>
            <person name="Murali S."/>
            <person name="Liu Y."/>
            <person name="Vee V."/>
            <person name="English A."/>
            <person name="Wang M."/>
            <person name="Skinner E."/>
            <person name="Han Y."/>
            <person name="Muzny D.M."/>
            <person name="Worley K.C."/>
            <person name="Gibbs R.A."/>
        </authorList>
    </citation>
    <scope>NUCLEOTIDE SEQUENCE</scope>
</reference>
<feature type="compositionally biased region" description="Polar residues" evidence="1">
    <location>
        <begin position="252"/>
        <end position="264"/>
    </location>
</feature>
<feature type="compositionally biased region" description="Polar residues" evidence="1">
    <location>
        <begin position="334"/>
        <end position="344"/>
    </location>
</feature>
<organism evidence="3 4">
    <name type="scientific">Strongylocentrotus purpuratus</name>
    <name type="common">Purple sea urchin</name>
    <dbReference type="NCBI Taxonomy" id="7668"/>
    <lineage>
        <taxon>Eukaryota</taxon>
        <taxon>Metazoa</taxon>
        <taxon>Echinodermata</taxon>
        <taxon>Eleutherozoa</taxon>
        <taxon>Echinozoa</taxon>
        <taxon>Echinoidea</taxon>
        <taxon>Euechinoidea</taxon>
        <taxon>Echinacea</taxon>
        <taxon>Camarodonta</taxon>
        <taxon>Echinidea</taxon>
        <taxon>Strongylocentrotidae</taxon>
        <taxon>Strongylocentrotus</taxon>
    </lineage>
</organism>
<feature type="transmembrane region" description="Helical" evidence="2">
    <location>
        <begin position="207"/>
        <end position="234"/>
    </location>
</feature>
<proteinExistence type="predicted"/>
<dbReference type="OMA" id="DQGGYNN"/>
<evidence type="ECO:0000313" key="4">
    <source>
        <dbReference type="Proteomes" id="UP000007110"/>
    </source>
</evidence>
<keyword evidence="2" id="KW-0812">Transmembrane</keyword>
<dbReference type="GO" id="GO:0031175">
    <property type="term" value="P:neuron projection development"/>
    <property type="evidence" value="ECO:0000318"/>
    <property type="project" value="GO_Central"/>
</dbReference>
<accession>A0A7M7RHR2</accession>
<feature type="transmembrane region" description="Helical" evidence="2">
    <location>
        <begin position="122"/>
        <end position="145"/>
    </location>
</feature>
<protein>
    <submittedName>
        <fullName evidence="3">Uncharacterized protein</fullName>
    </submittedName>
</protein>
<dbReference type="Proteomes" id="UP000007110">
    <property type="component" value="Unassembled WGS sequence"/>
</dbReference>
<feature type="transmembrane region" description="Helical" evidence="2">
    <location>
        <begin position="26"/>
        <end position="51"/>
    </location>
</feature>
<dbReference type="PANTHER" id="PTHR11683">
    <property type="entry name" value="MYELIN PROTEOLIPID"/>
    <property type="match status" value="1"/>
</dbReference>
<dbReference type="KEGG" id="spu:593798"/>
<dbReference type="InterPro" id="IPR001614">
    <property type="entry name" value="Myelin_PLP"/>
</dbReference>
<evidence type="ECO:0000256" key="1">
    <source>
        <dbReference type="SAM" id="MobiDB-lite"/>
    </source>
</evidence>
<feature type="compositionally biased region" description="Low complexity" evidence="1">
    <location>
        <begin position="322"/>
        <end position="333"/>
    </location>
</feature>
<reference evidence="3" key="2">
    <citation type="submission" date="2021-01" db="UniProtKB">
        <authorList>
            <consortium name="EnsemblMetazoa"/>
        </authorList>
    </citation>
    <scope>IDENTIFICATION</scope>
</reference>
<keyword evidence="2" id="KW-0472">Membrane</keyword>
<dbReference type="EnsemblMetazoa" id="XM_793261">
    <property type="protein sequence ID" value="XP_798354"/>
    <property type="gene ID" value="LOC593798"/>
</dbReference>
<dbReference type="Pfam" id="PF01275">
    <property type="entry name" value="Myelin_PLP"/>
    <property type="match status" value="1"/>
</dbReference>